<sequence>MKDEMKEWFKKQDFDLTDLPQGHEQRFLDKLEAACQEEPTKEAAENNEVHQETKPKGRIIKMSAILKWSAAAVIALMIGSASFMAGRSQTYELKSVSPEMAAAQSNYVEAIDQQLAALNQLQSPATERIIADAKASLQKLETDYKKIQKDFRSNSENPAVIDAMIQNFKTRILLLEDARAQIKAKEQQLKKQQNELI</sequence>
<dbReference type="RefSeq" id="WP_105982231.1">
    <property type="nucleotide sequence ID" value="NZ_MQUC01000003.1"/>
</dbReference>
<reference evidence="3 4" key="1">
    <citation type="submission" date="2016-11" db="EMBL/GenBank/DDBJ databases">
        <title>Trade-off between light-utilization and light-protection in marine flavobacteria.</title>
        <authorList>
            <person name="Kumagai Y."/>
        </authorList>
    </citation>
    <scope>NUCLEOTIDE SEQUENCE [LARGE SCALE GENOMIC DNA]</scope>
    <source>
        <strain evidence="3 4">JCM 17109</strain>
    </source>
</reference>
<organism evidence="3 4">
    <name type="scientific">Nonlabens agnitus</name>
    <dbReference type="NCBI Taxonomy" id="870484"/>
    <lineage>
        <taxon>Bacteria</taxon>
        <taxon>Pseudomonadati</taxon>
        <taxon>Bacteroidota</taxon>
        <taxon>Flavobacteriia</taxon>
        <taxon>Flavobacteriales</taxon>
        <taxon>Flavobacteriaceae</taxon>
        <taxon>Nonlabens</taxon>
    </lineage>
</organism>
<keyword evidence="4" id="KW-1185">Reference proteome</keyword>
<evidence type="ECO:0000256" key="1">
    <source>
        <dbReference type="SAM" id="Coils"/>
    </source>
</evidence>
<feature type="coiled-coil region" evidence="1">
    <location>
        <begin position="130"/>
        <end position="195"/>
    </location>
</feature>
<evidence type="ECO:0000313" key="4">
    <source>
        <dbReference type="Proteomes" id="UP000239532"/>
    </source>
</evidence>
<evidence type="ECO:0000256" key="2">
    <source>
        <dbReference type="SAM" id="Phobius"/>
    </source>
</evidence>
<keyword evidence="2" id="KW-0812">Transmembrane</keyword>
<protein>
    <recommendedName>
        <fullName evidence="5">Anti-sigma factor</fullName>
    </recommendedName>
</protein>
<comment type="caution">
    <text evidence="3">The sequence shown here is derived from an EMBL/GenBank/DDBJ whole genome shotgun (WGS) entry which is preliminary data.</text>
</comment>
<keyword evidence="2" id="KW-1133">Transmembrane helix</keyword>
<dbReference type="Proteomes" id="UP000239532">
    <property type="component" value="Unassembled WGS sequence"/>
</dbReference>
<gene>
    <name evidence="3" type="ORF">BST86_04445</name>
</gene>
<proteinExistence type="predicted"/>
<keyword evidence="1" id="KW-0175">Coiled coil</keyword>
<accession>A0A2S9WSE0</accession>
<dbReference type="AlphaFoldDB" id="A0A2S9WSE0"/>
<name>A0A2S9WSE0_9FLAO</name>
<keyword evidence="2" id="KW-0472">Membrane</keyword>
<evidence type="ECO:0008006" key="5">
    <source>
        <dbReference type="Google" id="ProtNLM"/>
    </source>
</evidence>
<evidence type="ECO:0000313" key="3">
    <source>
        <dbReference type="EMBL" id="PRP66392.1"/>
    </source>
</evidence>
<dbReference type="EMBL" id="MQUC01000003">
    <property type="protein sequence ID" value="PRP66392.1"/>
    <property type="molecule type" value="Genomic_DNA"/>
</dbReference>
<dbReference type="OrthoDB" id="1143801at2"/>
<feature type="transmembrane region" description="Helical" evidence="2">
    <location>
        <begin position="64"/>
        <end position="85"/>
    </location>
</feature>